<reference evidence="4 7" key="3">
    <citation type="submission" date="2016-08" db="EMBL/GenBank/DDBJ databases">
        <authorList>
            <person name="Seilhamer J.J."/>
        </authorList>
    </citation>
    <scope>NUCLEOTIDE SEQUENCE [LARGE SCALE GENOMIC DNA]</scope>
    <source>
        <strain evidence="4 7">NML150140-1</strain>
    </source>
</reference>
<evidence type="ECO:0000313" key="3">
    <source>
        <dbReference type="EMBL" id="ODM05017.1"/>
    </source>
</evidence>
<proteinExistence type="predicted"/>
<reference evidence="5 8" key="2">
    <citation type="submission" date="2016-08" db="EMBL/GenBank/DDBJ databases">
        <title>Characterization of Isolates of Eisenbergiella tayi Derived from Blood Cultures, Using Whole Genome Sequencing.</title>
        <authorList>
            <person name="Bernier A.-M."/>
            <person name="Burdz T."/>
            <person name="Wiebe D."/>
            <person name="Bernard K."/>
        </authorList>
    </citation>
    <scope>NUCLEOTIDE SEQUENCE [LARGE SCALE GENOMIC DNA]</scope>
    <source>
        <strain evidence="5 8">NML120146</strain>
    </source>
</reference>
<dbReference type="InterPro" id="IPR022627">
    <property type="entry name" value="DUF3502"/>
</dbReference>
<dbReference type="Gene3D" id="3.40.190.10">
    <property type="entry name" value="Periplasmic binding protein-like II"/>
    <property type="match status" value="2"/>
</dbReference>
<dbReference type="EMBL" id="MEHD01000022">
    <property type="protein sequence ID" value="ODR56888.1"/>
    <property type="molecule type" value="Genomic_DNA"/>
</dbReference>
<dbReference type="Pfam" id="PF01547">
    <property type="entry name" value="SBP_bac_1"/>
    <property type="match status" value="1"/>
</dbReference>
<evidence type="ECO:0000313" key="8">
    <source>
        <dbReference type="Proteomes" id="UP000094869"/>
    </source>
</evidence>
<feature type="signal peptide" evidence="1">
    <location>
        <begin position="1"/>
        <end position="23"/>
    </location>
</feature>
<keyword evidence="1" id="KW-0732">Signal</keyword>
<organism evidence="3 6">
    <name type="scientific">Eisenbergiella tayi</name>
    <dbReference type="NCBI Taxonomy" id="1432052"/>
    <lineage>
        <taxon>Bacteria</taxon>
        <taxon>Bacillati</taxon>
        <taxon>Bacillota</taxon>
        <taxon>Clostridia</taxon>
        <taxon>Lachnospirales</taxon>
        <taxon>Lachnospiraceae</taxon>
        <taxon>Eisenbergiella</taxon>
    </lineage>
</organism>
<feature type="chain" id="PRO_5014540577" evidence="1">
    <location>
        <begin position="24"/>
        <end position="498"/>
    </location>
</feature>
<dbReference type="OrthoDB" id="2636783at2"/>
<dbReference type="SUPFAM" id="SSF53850">
    <property type="entry name" value="Periplasmic binding protein-like II"/>
    <property type="match status" value="1"/>
</dbReference>
<protein>
    <submittedName>
        <fullName evidence="3">Bacterial extracellular solute-binding protein</fullName>
    </submittedName>
</protein>
<gene>
    <name evidence="4" type="ORF">BEI59_24660</name>
    <name evidence="3" type="ORF">BEI61_00900</name>
    <name evidence="5" type="ORF">BEI63_11940</name>
</gene>
<dbReference type="EMBL" id="MCGH01000002">
    <property type="protein sequence ID" value="ODM05017.1"/>
    <property type="molecule type" value="Genomic_DNA"/>
</dbReference>
<dbReference type="Proteomes" id="UP000094869">
    <property type="component" value="Unassembled WGS sequence"/>
</dbReference>
<reference evidence="3 6" key="1">
    <citation type="submission" date="2016-07" db="EMBL/GenBank/DDBJ databases">
        <title>Characterization of isolates of Eisenbergiella tayi derived from blood cultures, using whole genome sequencing.</title>
        <authorList>
            <person name="Burdz T."/>
            <person name="Wiebe D."/>
            <person name="Huynh C."/>
            <person name="Bernard K."/>
        </authorList>
    </citation>
    <scope>NUCLEOTIDE SEQUENCE [LARGE SCALE GENOMIC DNA]</scope>
    <source>
        <strain evidence="3 6">NML 110608</strain>
    </source>
</reference>
<dbReference type="AlphaFoldDB" id="A0A1E3A953"/>
<evidence type="ECO:0000259" key="2">
    <source>
        <dbReference type="Pfam" id="PF12010"/>
    </source>
</evidence>
<sequence length="498" mass="55996">MKKKGIVFVMVFMMLFLTSCKNGETEISGSTPTELHIVYSSYSGIPEDLEIVQDALNKILIEKINCTVNLEVYPSSNYDTQINLLLSGGDGIDLMTSGLNTRYHQIVSKKLVLPIDDLLEKYGKGIMDAVGDSLEAGRINGILYGVTGVPLTAAADTGFAVKNKILNELDINLQEVKTIEDVEIVLKKIKEKYPDMTPLIPSSSGRAYDDLSNYMWRSDEMESIEDGCIVDYETMTVSNLYESETFKKTVELLYRWNKEGLIMPNASTNSDTRGALLDGNQGVAYLTTSYSPTLSAKENLQLDVDIVELNQNKILGTSSFTNTQWMIPVKSKHPEEAMKFLNLLYTDEEVGNMLQYGIEGVHYVKTDKENVITYPEGQDVVNSRYYVKTPGITDININCYAIEPLPGDIYQKYQEFKNEFKPSPLLGFMADVSECKTETAAIANVIAQYHFNFMSGDYDTSMLNEMNEKLKDAGINKVIEVKQRQLNEWLEVNKNENQ</sequence>
<dbReference type="InterPro" id="IPR006059">
    <property type="entry name" value="SBP"/>
</dbReference>
<accession>A0A1E3A953</accession>
<dbReference type="RefSeq" id="WP_069151423.1">
    <property type="nucleotide sequence ID" value="NZ_DBFYTW010000041.1"/>
</dbReference>
<dbReference type="Proteomes" id="UP000094271">
    <property type="component" value="Unassembled WGS sequence"/>
</dbReference>
<evidence type="ECO:0000313" key="6">
    <source>
        <dbReference type="Proteomes" id="UP000094067"/>
    </source>
</evidence>
<dbReference type="Proteomes" id="UP000094067">
    <property type="component" value="Unassembled WGS sequence"/>
</dbReference>
<dbReference type="EMBL" id="MEHA01000023">
    <property type="protein sequence ID" value="ODR46684.1"/>
    <property type="molecule type" value="Genomic_DNA"/>
</dbReference>
<evidence type="ECO:0000313" key="5">
    <source>
        <dbReference type="EMBL" id="ODR56888.1"/>
    </source>
</evidence>
<comment type="caution">
    <text evidence="3">The sequence shown here is derived from an EMBL/GenBank/DDBJ whole genome shotgun (WGS) entry which is preliminary data.</text>
</comment>
<name>A0A1E3A953_9FIRM</name>
<dbReference type="PROSITE" id="PS51257">
    <property type="entry name" value="PROKAR_LIPOPROTEIN"/>
    <property type="match status" value="1"/>
</dbReference>
<feature type="domain" description="DUF3502" evidence="2">
    <location>
        <begin position="424"/>
        <end position="490"/>
    </location>
</feature>
<dbReference type="Pfam" id="PF12010">
    <property type="entry name" value="DUF3502"/>
    <property type="match status" value="1"/>
</dbReference>
<evidence type="ECO:0000313" key="4">
    <source>
        <dbReference type="EMBL" id="ODR46684.1"/>
    </source>
</evidence>
<evidence type="ECO:0000256" key="1">
    <source>
        <dbReference type="SAM" id="SignalP"/>
    </source>
</evidence>
<evidence type="ECO:0000313" key="7">
    <source>
        <dbReference type="Proteomes" id="UP000094271"/>
    </source>
</evidence>
<keyword evidence="8" id="KW-1185">Reference proteome</keyword>